<dbReference type="PANTHER" id="PTHR11817">
    <property type="entry name" value="PYRUVATE KINASE"/>
    <property type="match status" value="1"/>
</dbReference>
<proteinExistence type="inferred from homology"/>
<dbReference type="SUPFAM" id="SSF50800">
    <property type="entry name" value="PK beta-barrel domain-like"/>
    <property type="match status" value="1"/>
</dbReference>
<evidence type="ECO:0000259" key="19">
    <source>
        <dbReference type="Pfam" id="PF02887"/>
    </source>
</evidence>
<dbReference type="FunFam" id="2.40.33.10:FF:000001">
    <property type="entry name" value="Pyruvate kinase"/>
    <property type="match status" value="1"/>
</dbReference>
<evidence type="ECO:0000256" key="10">
    <source>
        <dbReference type="ARBA" id="ARBA00022777"/>
    </source>
</evidence>
<dbReference type="Gene3D" id="2.40.33.10">
    <property type="entry name" value="PK beta-barrel domain-like"/>
    <property type="match status" value="1"/>
</dbReference>
<keyword evidence="7 17" id="KW-0808">Transferase</keyword>
<evidence type="ECO:0000256" key="8">
    <source>
        <dbReference type="ARBA" id="ARBA00022723"/>
    </source>
</evidence>
<dbReference type="NCBIfam" id="NF004978">
    <property type="entry name" value="PRK06354.1"/>
    <property type="match status" value="1"/>
</dbReference>
<evidence type="ECO:0000256" key="1">
    <source>
        <dbReference type="ARBA" id="ARBA00001946"/>
    </source>
</evidence>
<dbReference type="EMBL" id="RJQC01000004">
    <property type="protein sequence ID" value="RNM29329.1"/>
    <property type="molecule type" value="Genomic_DNA"/>
</dbReference>
<keyword evidence="11" id="KW-0067">ATP-binding</keyword>
<dbReference type="NCBIfam" id="NF004491">
    <property type="entry name" value="PRK05826.1"/>
    <property type="match status" value="1"/>
</dbReference>
<evidence type="ECO:0000256" key="9">
    <source>
        <dbReference type="ARBA" id="ARBA00022741"/>
    </source>
</evidence>
<dbReference type="SUPFAM" id="SSF52935">
    <property type="entry name" value="PK C-terminal domain-like"/>
    <property type="match status" value="1"/>
</dbReference>
<evidence type="ECO:0000256" key="15">
    <source>
        <dbReference type="ARBA" id="ARBA00023317"/>
    </source>
</evidence>
<sequence length="471" mass="51578">MRKTKIICTLGPASEDDETITELMKAGMNVARFNFSHGSHEEHKAKFEKVIRLRHELDLPVATLLDTKGPEIRLRDFENGSVELKEGQRFTLTTDEVMGNEERVSVSYKEMTQDVIPGGTVLIDDGLVALNVLEINGPDIVCEVMNGGVISNKKGVNIPNIDLSMPFISEKDRDDLIFGCEMGFEYCAASFTRTAQDILDIRKIFDEHGGHMKIIAKIESMQGVKNVDEILDVADGIMVARGDLGVEVPLEDVPIIQKQIIEKCIKRGKIVVTATQMLDSMIHNPRPTRAEANDVANAIYQGTTAIMLSGETANGKYPVLACRTMARIAKRVEEDVDYDKIGRLRSQSSKVSQTRAVSHAAVTLAKDINAKAILCVTISGYTGRRIASYHPDRQVIACTISETVACQMNLLFGVSPLTIPQQDKTEMLFSSALHAAKKAGLVDKGDSVVLCAGVPLGESGKTNMIRVMDVD</sequence>
<evidence type="ECO:0000256" key="4">
    <source>
        <dbReference type="ARBA" id="ARBA00008663"/>
    </source>
</evidence>
<dbReference type="UniPathway" id="UPA00109">
    <property type="reaction ID" value="UER00188"/>
</dbReference>
<comment type="cofactor">
    <cofactor evidence="1">
        <name>Mg(2+)</name>
        <dbReference type="ChEBI" id="CHEBI:18420"/>
    </cofactor>
</comment>
<evidence type="ECO:0000256" key="7">
    <source>
        <dbReference type="ARBA" id="ARBA00022679"/>
    </source>
</evidence>
<keyword evidence="21" id="KW-1185">Reference proteome</keyword>
<keyword evidence="13" id="KW-0630">Potassium</keyword>
<evidence type="ECO:0000256" key="16">
    <source>
        <dbReference type="NCBIfam" id="TIGR01064"/>
    </source>
</evidence>
<name>A0A3N0HX34_9FIRM</name>
<dbReference type="InterPro" id="IPR015806">
    <property type="entry name" value="Pyrv_Knase_insert_dom_sf"/>
</dbReference>
<dbReference type="RefSeq" id="WP_128521015.1">
    <property type="nucleotide sequence ID" value="NZ_JALFCT010000074.1"/>
</dbReference>
<dbReference type="EC" id="2.7.1.40" evidence="5 16"/>
<organism evidence="20 21">
    <name type="scientific">Absicoccus porci</name>
    <dbReference type="NCBI Taxonomy" id="2486576"/>
    <lineage>
        <taxon>Bacteria</taxon>
        <taxon>Bacillati</taxon>
        <taxon>Bacillota</taxon>
        <taxon>Erysipelotrichia</taxon>
        <taxon>Erysipelotrichales</taxon>
        <taxon>Erysipelotrichaceae</taxon>
        <taxon>Absicoccus</taxon>
    </lineage>
</organism>
<dbReference type="InterPro" id="IPR015795">
    <property type="entry name" value="Pyrv_Knase_C"/>
</dbReference>
<evidence type="ECO:0000256" key="2">
    <source>
        <dbReference type="ARBA" id="ARBA00001958"/>
    </source>
</evidence>
<gene>
    <name evidence="20" type="primary">pyk</name>
    <name evidence="20" type="ORF">EDX97_10020</name>
</gene>
<evidence type="ECO:0000256" key="11">
    <source>
        <dbReference type="ARBA" id="ARBA00022840"/>
    </source>
</evidence>
<evidence type="ECO:0000256" key="3">
    <source>
        <dbReference type="ARBA" id="ARBA00004997"/>
    </source>
</evidence>
<dbReference type="SUPFAM" id="SSF51621">
    <property type="entry name" value="Phosphoenolpyruvate/pyruvate domain"/>
    <property type="match status" value="1"/>
</dbReference>
<comment type="catalytic activity">
    <reaction evidence="17">
        <text>pyruvate + ATP = phosphoenolpyruvate + ADP + H(+)</text>
        <dbReference type="Rhea" id="RHEA:18157"/>
        <dbReference type="ChEBI" id="CHEBI:15361"/>
        <dbReference type="ChEBI" id="CHEBI:15378"/>
        <dbReference type="ChEBI" id="CHEBI:30616"/>
        <dbReference type="ChEBI" id="CHEBI:58702"/>
        <dbReference type="ChEBI" id="CHEBI:456216"/>
        <dbReference type="EC" id="2.7.1.40"/>
    </reaction>
</comment>
<dbReference type="InterPro" id="IPR015793">
    <property type="entry name" value="Pyrv_Knase_brl"/>
</dbReference>
<dbReference type="Pfam" id="PF02887">
    <property type="entry name" value="PK_C"/>
    <property type="match status" value="1"/>
</dbReference>
<comment type="pathway">
    <text evidence="3 17">Carbohydrate degradation; glycolysis; pyruvate from D-glyceraldehyde 3-phosphate: step 5/5.</text>
</comment>
<dbReference type="GO" id="GO:0004743">
    <property type="term" value="F:pyruvate kinase activity"/>
    <property type="evidence" value="ECO:0007669"/>
    <property type="project" value="UniProtKB-UniRule"/>
</dbReference>
<evidence type="ECO:0000256" key="6">
    <source>
        <dbReference type="ARBA" id="ARBA00018587"/>
    </source>
</evidence>
<evidence type="ECO:0000256" key="14">
    <source>
        <dbReference type="ARBA" id="ARBA00023152"/>
    </source>
</evidence>
<evidence type="ECO:0000313" key="21">
    <source>
        <dbReference type="Proteomes" id="UP000276568"/>
    </source>
</evidence>
<comment type="similarity">
    <text evidence="4 17">Belongs to the pyruvate kinase family.</text>
</comment>
<evidence type="ECO:0000256" key="12">
    <source>
        <dbReference type="ARBA" id="ARBA00022842"/>
    </source>
</evidence>
<feature type="domain" description="Pyruvate kinase C-terminal" evidence="19">
    <location>
        <begin position="356"/>
        <end position="468"/>
    </location>
</feature>
<evidence type="ECO:0000256" key="17">
    <source>
        <dbReference type="RuleBase" id="RU000504"/>
    </source>
</evidence>
<dbReference type="Gene3D" id="3.40.1380.20">
    <property type="entry name" value="Pyruvate kinase, C-terminal domain"/>
    <property type="match status" value="1"/>
</dbReference>
<dbReference type="InterPro" id="IPR036918">
    <property type="entry name" value="Pyrv_Knase_C_sf"/>
</dbReference>
<dbReference type="Pfam" id="PF00224">
    <property type="entry name" value="PK"/>
    <property type="match status" value="1"/>
</dbReference>
<evidence type="ECO:0000259" key="18">
    <source>
        <dbReference type="Pfam" id="PF00224"/>
    </source>
</evidence>
<keyword evidence="10 17" id="KW-0418">Kinase</keyword>
<keyword evidence="15 20" id="KW-0670">Pyruvate</keyword>
<dbReference type="OrthoDB" id="9812123at2"/>
<comment type="cofactor">
    <cofactor evidence="2">
        <name>K(+)</name>
        <dbReference type="ChEBI" id="CHEBI:29103"/>
    </cofactor>
</comment>
<comment type="caution">
    <text evidence="20">The sequence shown here is derived from an EMBL/GenBank/DDBJ whole genome shotgun (WGS) entry which is preliminary data.</text>
</comment>
<keyword evidence="12 17" id="KW-0460">Magnesium</keyword>
<keyword evidence="9" id="KW-0547">Nucleotide-binding</keyword>
<dbReference type="GO" id="GO:0000287">
    <property type="term" value="F:magnesium ion binding"/>
    <property type="evidence" value="ECO:0007669"/>
    <property type="project" value="UniProtKB-UniRule"/>
</dbReference>
<dbReference type="GO" id="GO:0016301">
    <property type="term" value="F:kinase activity"/>
    <property type="evidence" value="ECO:0007669"/>
    <property type="project" value="UniProtKB-KW"/>
</dbReference>
<dbReference type="NCBIfam" id="TIGR01064">
    <property type="entry name" value="pyruv_kin"/>
    <property type="match status" value="1"/>
</dbReference>
<keyword evidence="8" id="KW-0479">Metal-binding</keyword>
<dbReference type="InterPro" id="IPR040442">
    <property type="entry name" value="Pyrv_kinase-like_dom_sf"/>
</dbReference>
<dbReference type="GO" id="GO:0030955">
    <property type="term" value="F:potassium ion binding"/>
    <property type="evidence" value="ECO:0007669"/>
    <property type="project" value="UniProtKB-UniRule"/>
</dbReference>
<accession>A0A3N0HX34</accession>
<dbReference type="InterPro" id="IPR015813">
    <property type="entry name" value="Pyrv/PenolPyrv_kinase-like_dom"/>
</dbReference>
<dbReference type="Proteomes" id="UP000276568">
    <property type="component" value="Unassembled WGS sequence"/>
</dbReference>
<dbReference type="InterPro" id="IPR001697">
    <property type="entry name" value="Pyr_Knase"/>
</dbReference>
<protein>
    <recommendedName>
        <fullName evidence="6 16">Pyruvate kinase</fullName>
        <ecNumber evidence="5 16">2.7.1.40</ecNumber>
    </recommendedName>
</protein>
<reference evidence="20 21" key="1">
    <citation type="submission" date="2018-11" db="EMBL/GenBank/DDBJ databases">
        <title>Clostridium sp. nov., a member of the family Erysipelotrichaceae isolated from pig faeces.</title>
        <authorList>
            <person name="Chang Y.-H."/>
        </authorList>
    </citation>
    <scope>NUCLEOTIDE SEQUENCE [LARGE SCALE GENOMIC DNA]</scope>
    <source>
        <strain evidence="20 21">YH-panp20</strain>
    </source>
</reference>
<evidence type="ECO:0000256" key="5">
    <source>
        <dbReference type="ARBA" id="ARBA00012142"/>
    </source>
</evidence>
<evidence type="ECO:0000313" key="20">
    <source>
        <dbReference type="EMBL" id="RNM29329.1"/>
    </source>
</evidence>
<dbReference type="AlphaFoldDB" id="A0A3N0HX34"/>
<dbReference type="PRINTS" id="PR01050">
    <property type="entry name" value="PYRUVTKNASE"/>
</dbReference>
<dbReference type="GO" id="GO:0005524">
    <property type="term" value="F:ATP binding"/>
    <property type="evidence" value="ECO:0007669"/>
    <property type="project" value="UniProtKB-KW"/>
</dbReference>
<evidence type="ECO:0000256" key="13">
    <source>
        <dbReference type="ARBA" id="ARBA00022958"/>
    </source>
</evidence>
<dbReference type="InterPro" id="IPR011037">
    <property type="entry name" value="Pyrv_Knase-like_insert_dom_sf"/>
</dbReference>
<feature type="domain" description="Pyruvate kinase barrel" evidence="18">
    <location>
        <begin position="1"/>
        <end position="321"/>
    </location>
</feature>
<dbReference type="FunFam" id="3.20.20.60:FF:000025">
    <property type="entry name" value="Pyruvate kinase"/>
    <property type="match status" value="1"/>
</dbReference>
<dbReference type="Gene3D" id="3.20.20.60">
    <property type="entry name" value="Phosphoenolpyruvate-binding domains"/>
    <property type="match status" value="1"/>
</dbReference>
<keyword evidence="14 17" id="KW-0324">Glycolysis</keyword>